<feature type="compositionally biased region" description="Basic residues" evidence="1">
    <location>
        <begin position="1"/>
        <end position="12"/>
    </location>
</feature>
<accession>A0A4Z2FJC6</accession>
<protein>
    <submittedName>
        <fullName evidence="2">Uncharacterized protein</fullName>
    </submittedName>
</protein>
<name>A0A4Z2FJC6_9TELE</name>
<organism evidence="2 3">
    <name type="scientific">Liparis tanakae</name>
    <name type="common">Tanaka's snailfish</name>
    <dbReference type="NCBI Taxonomy" id="230148"/>
    <lineage>
        <taxon>Eukaryota</taxon>
        <taxon>Metazoa</taxon>
        <taxon>Chordata</taxon>
        <taxon>Craniata</taxon>
        <taxon>Vertebrata</taxon>
        <taxon>Euteleostomi</taxon>
        <taxon>Actinopterygii</taxon>
        <taxon>Neopterygii</taxon>
        <taxon>Teleostei</taxon>
        <taxon>Neoteleostei</taxon>
        <taxon>Acanthomorphata</taxon>
        <taxon>Eupercaria</taxon>
        <taxon>Perciformes</taxon>
        <taxon>Cottioidei</taxon>
        <taxon>Cottales</taxon>
        <taxon>Liparidae</taxon>
        <taxon>Liparis</taxon>
    </lineage>
</organism>
<evidence type="ECO:0000313" key="3">
    <source>
        <dbReference type="Proteomes" id="UP000314294"/>
    </source>
</evidence>
<sequence length="137" mass="15552">MRRRDVRYHRREGTHCEAPGLLDTNEEEEEEEERITDHVYEEFVNATTEEEEVGHAKQEVGALAHLPRQAFGRPGGERRAARPDHKGVSLAGRQEETESGSIPHFMNISLITIGNPVCRLLIFLLFCPATGIHRLDL</sequence>
<evidence type="ECO:0000313" key="2">
    <source>
        <dbReference type="EMBL" id="TNN41071.1"/>
    </source>
</evidence>
<dbReference type="AlphaFoldDB" id="A0A4Z2FJC6"/>
<keyword evidence="3" id="KW-1185">Reference proteome</keyword>
<proteinExistence type="predicted"/>
<gene>
    <name evidence="2" type="ORF">EYF80_048759</name>
</gene>
<dbReference type="Proteomes" id="UP000314294">
    <property type="component" value="Unassembled WGS sequence"/>
</dbReference>
<feature type="compositionally biased region" description="Basic and acidic residues" evidence="1">
    <location>
        <begin position="75"/>
        <end position="87"/>
    </location>
</feature>
<dbReference type="EMBL" id="SRLO01001137">
    <property type="protein sequence ID" value="TNN41071.1"/>
    <property type="molecule type" value="Genomic_DNA"/>
</dbReference>
<reference evidence="2 3" key="1">
    <citation type="submission" date="2019-03" db="EMBL/GenBank/DDBJ databases">
        <title>First draft genome of Liparis tanakae, snailfish: a comprehensive survey of snailfish specific genes.</title>
        <authorList>
            <person name="Kim W."/>
            <person name="Song I."/>
            <person name="Jeong J.-H."/>
            <person name="Kim D."/>
            <person name="Kim S."/>
            <person name="Ryu S."/>
            <person name="Song J.Y."/>
            <person name="Lee S.K."/>
        </authorList>
    </citation>
    <scope>NUCLEOTIDE SEQUENCE [LARGE SCALE GENOMIC DNA]</scope>
    <source>
        <tissue evidence="2">Muscle</tissue>
    </source>
</reference>
<comment type="caution">
    <text evidence="2">The sequence shown here is derived from an EMBL/GenBank/DDBJ whole genome shotgun (WGS) entry which is preliminary data.</text>
</comment>
<feature type="compositionally biased region" description="Acidic residues" evidence="1">
    <location>
        <begin position="24"/>
        <end position="34"/>
    </location>
</feature>
<evidence type="ECO:0000256" key="1">
    <source>
        <dbReference type="SAM" id="MobiDB-lite"/>
    </source>
</evidence>
<feature type="region of interest" description="Disordered" evidence="1">
    <location>
        <begin position="1"/>
        <end position="35"/>
    </location>
</feature>
<feature type="region of interest" description="Disordered" evidence="1">
    <location>
        <begin position="68"/>
        <end position="98"/>
    </location>
</feature>